<dbReference type="SUPFAM" id="SSF51556">
    <property type="entry name" value="Metallo-dependent hydrolases"/>
    <property type="match status" value="1"/>
</dbReference>
<dbReference type="GO" id="GO:0016787">
    <property type="term" value="F:hydrolase activity"/>
    <property type="evidence" value="ECO:0007669"/>
    <property type="project" value="InterPro"/>
</dbReference>
<proteinExistence type="predicted"/>
<organism evidence="2 3">
    <name type="scientific">Caballeronia grimmiae</name>
    <dbReference type="NCBI Taxonomy" id="1071679"/>
    <lineage>
        <taxon>Bacteria</taxon>
        <taxon>Pseudomonadati</taxon>
        <taxon>Pseudomonadota</taxon>
        <taxon>Betaproteobacteria</taxon>
        <taxon>Burkholderiales</taxon>
        <taxon>Burkholderiaceae</taxon>
        <taxon>Caballeronia</taxon>
    </lineage>
</organism>
<dbReference type="Pfam" id="PF04909">
    <property type="entry name" value="Amidohydro_2"/>
    <property type="match status" value="1"/>
</dbReference>
<dbReference type="eggNOG" id="COG3618">
    <property type="taxonomic scope" value="Bacteria"/>
</dbReference>
<gene>
    <name evidence="2" type="ORF">BG57_29190</name>
</gene>
<comment type="caution">
    <text evidence="2">The sequence shown here is derived from an EMBL/GenBank/DDBJ whole genome shotgun (WGS) entry which is preliminary data.</text>
</comment>
<evidence type="ECO:0000313" key="2">
    <source>
        <dbReference type="EMBL" id="KDR25635.1"/>
    </source>
</evidence>
<dbReference type="STRING" id="1071679.BG57_29190"/>
<name>A0A069NBD6_9BURK</name>
<evidence type="ECO:0000313" key="3">
    <source>
        <dbReference type="Proteomes" id="UP000027439"/>
    </source>
</evidence>
<dbReference type="Gene3D" id="3.20.20.140">
    <property type="entry name" value="Metal-dependent hydrolases"/>
    <property type="match status" value="1"/>
</dbReference>
<accession>A0A069NBD6</accession>
<reference evidence="2 3" key="1">
    <citation type="submission" date="2014-03" db="EMBL/GenBank/DDBJ databases">
        <title>Draft Genome Sequences of Four Burkholderia Strains.</title>
        <authorList>
            <person name="Liu X.Y."/>
            <person name="Li C.X."/>
            <person name="Xu J.H."/>
        </authorList>
    </citation>
    <scope>NUCLEOTIDE SEQUENCE [LARGE SCALE GENOMIC DNA]</scope>
    <source>
        <strain evidence="2 3">R27</strain>
    </source>
</reference>
<evidence type="ECO:0000259" key="1">
    <source>
        <dbReference type="Pfam" id="PF04909"/>
    </source>
</evidence>
<dbReference type="Proteomes" id="UP000027439">
    <property type="component" value="Unassembled WGS sequence"/>
</dbReference>
<protein>
    <submittedName>
        <fullName evidence="2">GntR family transcriptional regulator</fullName>
    </submittedName>
</protein>
<sequence length="287" mass="31735">MCAAPLKTVSAPRIALPPLACDSHLHILGPANQYPYAAERIYTPPDCLLSDYEQVKQVLGIERCVLVQPSVYGTDNRVLLDALGQVGNAARGIVVLGEDVTASQIGELSAQRVVGVRVNLVDVKDASGKLPVEQLQRLADRVGPLGWHLELLMHVDEHPNLYESLRDLGVQIVFGHMGYMNRGASHRSEGMAAMVALMRSGRAWTKLTAPYRFDDGPDYLRARVTAQWLIAQCPDRLVWGSDWPHVMVSEARMPDDGDLINHALEWASNDVLRRAIFSANAEHLYGW</sequence>
<dbReference type="PANTHER" id="PTHR35563">
    <property type="entry name" value="BARREL METAL-DEPENDENT HYDROLASE, PUTATIVE (AFU_ORTHOLOGUE AFUA_1G16240)-RELATED"/>
    <property type="match status" value="1"/>
</dbReference>
<dbReference type="InterPro" id="IPR032466">
    <property type="entry name" value="Metal_Hydrolase"/>
</dbReference>
<dbReference type="InterPro" id="IPR052358">
    <property type="entry name" value="Aro_Compnd_Degr_Hydrolases"/>
</dbReference>
<dbReference type="EMBL" id="JFHE01000069">
    <property type="protein sequence ID" value="KDR25635.1"/>
    <property type="molecule type" value="Genomic_DNA"/>
</dbReference>
<feature type="domain" description="Amidohydrolase-related" evidence="1">
    <location>
        <begin position="21"/>
        <end position="286"/>
    </location>
</feature>
<dbReference type="AlphaFoldDB" id="A0A069NBD6"/>
<dbReference type="InterPro" id="IPR006680">
    <property type="entry name" value="Amidohydro-rel"/>
</dbReference>
<dbReference type="PANTHER" id="PTHR35563:SF2">
    <property type="entry name" value="BARREL METAL-DEPENDENT HYDROLASE, PUTATIVE (AFU_ORTHOLOGUE AFUA_1G16240)-RELATED"/>
    <property type="match status" value="1"/>
</dbReference>